<name>A0A2X0Q7S7_9LACT</name>
<gene>
    <name evidence="9 11" type="primary">argB</name>
    <name evidence="11" type="ORF">AMHIJAGA_02718</name>
</gene>
<dbReference type="PANTHER" id="PTHR23342">
    <property type="entry name" value="N-ACETYLGLUTAMATE SYNTHASE"/>
    <property type="match status" value="1"/>
</dbReference>
<dbReference type="EMBL" id="OGTW01000108">
    <property type="protein sequence ID" value="SPB28956.1"/>
    <property type="molecule type" value="Genomic_DNA"/>
</dbReference>
<evidence type="ECO:0000256" key="8">
    <source>
        <dbReference type="ARBA" id="ARBA00048141"/>
    </source>
</evidence>
<dbReference type="SUPFAM" id="SSF53633">
    <property type="entry name" value="Carbamate kinase-like"/>
    <property type="match status" value="1"/>
</dbReference>
<evidence type="ECO:0000256" key="3">
    <source>
        <dbReference type="ARBA" id="ARBA00022605"/>
    </source>
</evidence>
<evidence type="ECO:0000256" key="5">
    <source>
        <dbReference type="ARBA" id="ARBA00022741"/>
    </source>
</evidence>
<keyword evidence="5 9" id="KW-0547">Nucleotide-binding</keyword>
<keyword evidence="7 9" id="KW-0067">ATP-binding</keyword>
<dbReference type="PIRSF" id="PIRSF000728">
    <property type="entry name" value="NAGK"/>
    <property type="match status" value="1"/>
</dbReference>
<evidence type="ECO:0000256" key="2">
    <source>
        <dbReference type="ARBA" id="ARBA00022571"/>
    </source>
</evidence>
<feature type="site" description="Transition state stabilizer" evidence="9">
    <location>
        <position position="241"/>
    </location>
</feature>
<dbReference type="Pfam" id="PF00696">
    <property type="entry name" value="AA_kinase"/>
    <property type="match status" value="1"/>
</dbReference>
<protein>
    <recommendedName>
        <fullName evidence="9">Acetylglutamate kinase</fullName>
        <ecNumber evidence="9">2.7.2.8</ecNumber>
    </recommendedName>
    <alternativeName>
        <fullName evidence="9">N-acetyl-L-glutamate 5-phosphotransferase</fullName>
    </alternativeName>
    <alternativeName>
        <fullName evidence="9">NAG kinase</fullName>
        <shortName evidence="9">NAGK</shortName>
    </alternativeName>
</protein>
<accession>A0A2X0Q7S7</accession>
<dbReference type="Proteomes" id="UP000279235">
    <property type="component" value="Unassembled WGS sequence"/>
</dbReference>
<dbReference type="CDD" id="cd04250">
    <property type="entry name" value="AAK_NAGK-C"/>
    <property type="match status" value="1"/>
</dbReference>
<evidence type="ECO:0000256" key="9">
    <source>
        <dbReference type="HAMAP-Rule" id="MF_00082"/>
    </source>
</evidence>
<dbReference type="InterPro" id="IPR001048">
    <property type="entry name" value="Asp/Glu/Uridylate_kinase"/>
</dbReference>
<dbReference type="RefSeq" id="WP_127094127.1">
    <property type="nucleotide sequence ID" value="NZ_OGTW02000108.1"/>
</dbReference>
<comment type="function">
    <text evidence="9">Catalyzes the ATP-dependent phosphorylation of N-acetyl-L-glutamate.</text>
</comment>
<dbReference type="EC" id="2.7.2.8" evidence="9"/>
<keyword evidence="4 9" id="KW-0808">Transferase</keyword>
<keyword evidence="9" id="KW-0963">Cytoplasm</keyword>
<evidence type="ECO:0000256" key="4">
    <source>
        <dbReference type="ARBA" id="ARBA00022679"/>
    </source>
</evidence>
<evidence type="ECO:0000313" key="13">
    <source>
        <dbReference type="Proteomes" id="UP000279235"/>
    </source>
</evidence>
<dbReference type="GO" id="GO:0005524">
    <property type="term" value="F:ATP binding"/>
    <property type="evidence" value="ECO:0007669"/>
    <property type="project" value="UniProtKB-UniRule"/>
</dbReference>
<dbReference type="FunFam" id="3.40.1160.10:FF:000004">
    <property type="entry name" value="Acetylglutamate kinase"/>
    <property type="match status" value="1"/>
</dbReference>
<comment type="similarity">
    <text evidence="9">Belongs to the acetylglutamate kinase family. ArgB subfamily.</text>
</comment>
<dbReference type="GO" id="GO:0042450">
    <property type="term" value="P:L-arginine biosynthetic process via ornithine"/>
    <property type="evidence" value="ECO:0007669"/>
    <property type="project" value="UniProtKB-UniRule"/>
</dbReference>
<dbReference type="PANTHER" id="PTHR23342:SF0">
    <property type="entry name" value="N-ACETYLGLUTAMATE SYNTHASE, MITOCHONDRIAL"/>
    <property type="match status" value="1"/>
</dbReference>
<dbReference type="AlphaFoldDB" id="A0A2X0Q7S7"/>
<dbReference type="InterPro" id="IPR036393">
    <property type="entry name" value="AceGlu_kinase-like_sf"/>
</dbReference>
<dbReference type="InterPro" id="IPR001057">
    <property type="entry name" value="Glu/AcGlu_kinase"/>
</dbReference>
<feature type="site" description="Transition state stabilizer" evidence="9">
    <location>
        <position position="29"/>
    </location>
</feature>
<reference evidence="13" key="3">
    <citation type="submission" date="2018-05" db="EMBL/GenBank/DDBJ databases">
        <authorList>
            <person name="Duru I."/>
        </authorList>
    </citation>
    <scope>NUCLEOTIDE SEQUENCE [LARGE SCALE GENOMIC DNA]</scope>
</reference>
<dbReference type="GO" id="GO:0003991">
    <property type="term" value="F:acetylglutamate kinase activity"/>
    <property type="evidence" value="ECO:0007669"/>
    <property type="project" value="UniProtKB-UniRule"/>
</dbReference>
<evidence type="ECO:0000313" key="11">
    <source>
        <dbReference type="EMBL" id="SPB28956.1"/>
    </source>
</evidence>
<sequence length="283" mass="30754">MRDSQNTAQTLTESLKYFLKYRDQTVVIKYGGNAMIDEKVKESILKDILLLKTVGIKVVLVHGGGPAIGELLEKYEQKSQIVQGLRVTDKKTAQLALTALAGKVNKSLVQDIIRLGGNAIGVSGIDGKLIEAKPISEDLGYVGEITAIHPEIIERINQTDAVPVIASAGIGLDGEIYNVNADTAASRIAGALSAEQFILLSDVRGLYGNFPDEESFIDEINLTNLEKLVKEKKITDRMIPKIEAIKYAMFEGLGQAVLLDGRVPHALLLELFTDKGQGTMINH</sequence>
<evidence type="ECO:0000256" key="6">
    <source>
        <dbReference type="ARBA" id="ARBA00022777"/>
    </source>
</evidence>
<organism evidence="11">
    <name type="scientific">Lactococcus lactis</name>
    <dbReference type="NCBI Taxonomy" id="1358"/>
    <lineage>
        <taxon>Bacteria</taxon>
        <taxon>Bacillati</taxon>
        <taxon>Bacillota</taxon>
        <taxon>Bacilli</taxon>
        <taxon>Lactobacillales</taxon>
        <taxon>Streptococcaceae</taxon>
        <taxon>Lactococcus</taxon>
    </lineage>
</organism>
<feature type="domain" description="Aspartate/glutamate/uridylate kinase" evidence="10">
    <location>
        <begin position="25"/>
        <end position="252"/>
    </location>
</feature>
<comment type="catalytic activity">
    <reaction evidence="8 9">
        <text>N-acetyl-L-glutamate + ATP = N-acetyl-L-glutamyl 5-phosphate + ADP</text>
        <dbReference type="Rhea" id="RHEA:14629"/>
        <dbReference type="ChEBI" id="CHEBI:30616"/>
        <dbReference type="ChEBI" id="CHEBI:44337"/>
        <dbReference type="ChEBI" id="CHEBI:57936"/>
        <dbReference type="ChEBI" id="CHEBI:456216"/>
        <dbReference type="EC" id="2.7.2.8"/>
    </reaction>
</comment>
<feature type="binding site" evidence="9">
    <location>
        <position position="86"/>
    </location>
    <ligand>
        <name>substrate</name>
    </ligand>
</feature>
<dbReference type="EMBL" id="OGTW02000108">
    <property type="protein sequence ID" value="SPS12759.1"/>
    <property type="molecule type" value="Genomic_DNA"/>
</dbReference>
<evidence type="ECO:0000256" key="1">
    <source>
        <dbReference type="ARBA" id="ARBA00004828"/>
    </source>
</evidence>
<keyword evidence="6 9" id="KW-0418">Kinase</keyword>
<comment type="subcellular location">
    <subcellularLocation>
        <location evidence="9">Cytoplasm</location>
    </subcellularLocation>
</comment>
<reference evidence="11" key="1">
    <citation type="submission" date="2018-01" db="EMBL/GenBank/DDBJ databases">
        <authorList>
            <person name="Gaut B.S."/>
            <person name="Morton B.R."/>
            <person name="Clegg M.T."/>
            <person name="Duvall M.R."/>
        </authorList>
    </citation>
    <scope>NUCLEOTIDE SEQUENCE</scope>
    <source>
        <strain evidence="11">Lactococcus lactis</strain>
    </source>
</reference>
<keyword evidence="2 9" id="KW-0055">Arginine biosynthesis</keyword>
<dbReference type="InterPro" id="IPR004662">
    <property type="entry name" value="AcgluKinase_fam"/>
</dbReference>
<dbReference type="PRINTS" id="PR00474">
    <property type="entry name" value="GLU5KINASE"/>
</dbReference>
<keyword evidence="3 9" id="KW-0028">Amino-acid biosynthesis</keyword>
<proteinExistence type="inferred from homology"/>
<evidence type="ECO:0000256" key="7">
    <source>
        <dbReference type="ARBA" id="ARBA00022840"/>
    </source>
</evidence>
<dbReference type="InterPro" id="IPR037528">
    <property type="entry name" value="ArgB"/>
</dbReference>
<dbReference type="GO" id="GO:0005737">
    <property type="term" value="C:cytoplasm"/>
    <property type="evidence" value="ECO:0007669"/>
    <property type="project" value="UniProtKB-SubCell"/>
</dbReference>
<dbReference type="HAMAP" id="MF_00082">
    <property type="entry name" value="ArgB"/>
    <property type="match status" value="1"/>
</dbReference>
<feature type="binding site" evidence="9">
    <location>
        <position position="178"/>
    </location>
    <ligand>
        <name>substrate</name>
    </ligand>
</feature>
<dbReference type="InterPro" id="IPR041727">
    <property type="entry name" value="NAGK-C"/>
</dbReference>
<dbReference type="NCBIfam" id="TIGR00761">
    <property type="entry name" value="argB"/>
    <property type="match status" value="1"/>
</dbReference>
<dbReference type="Gene3D" id="3.40.1160.10">
    <property type="entry name" value="Acetylglutamate kinase-like"/>
    <property type="match status" value="1"/>
</dbReference>
<reference evidence="12" key="2">
    <citation type="submission" date="2018-05" db="EMBL/GenBank/DDBJ databases">
        <authorList>
            <person name="Lanie J.A."/>
            <person name="Ng W.-L."/>
            <person name="Kazmierczak K.M."/>
            <person name="Andrzejewski T.M."/>
            <person name="Davidsen T.M."/>
            <person name="Wayne K.J."/>
            <person name="Tettelin H."/>
            <person name="Glass J.I."/>
            <person name="Rusch D."/>
            <person name="Podicherti R."/>
            <person name="Tsui H.-C.T."/>
            <person name="Winkler M.E."/>
        </authorList>
    </citation>
    <scope>NUCLEOTIDE SEQUENCE</scope>
    <source>
        <strain evidence="12">Lactococcus lactis</strain>
    </source>
</reference>
<feature type="binding site" evidence="9">
    <location>
        <begin position="64"/>
        <end position="65"/>
    </location>
    <ligand>
        <name>substrate</name>
    </ligand>
</feature>
<dbReference type="UniPathway" id="UPA00068">
    <property type="reaction ID" value="UER00107"/>
</dbReference>
<evidence type="ECO:0000313" key="12">
    <source>
        <dbReference type="EMBL" id="SPS12759.1"/>
    </source>
</evidence>
<comment type="pathway">
    <text evidence="1 9">Amino-acid biosynthesis; L-arginine biosynthesis; N(2)-acetyl-L-ornithine from L-glutamate: step 2/4.</text>
</comment>
<evidence type="ECO:0000259" key="10">
    <source>
        <dbReference type="Pfam" id="PF00696"/>
    </source>
</evidence>